<evidence type="ECO:0000256" key="1">
    <source>
        <dbReference type="ARBA" id="ARBA00006479"/>
    </source>
</evidence>
<dbReference type="PANTHER" id="PTHR18964:SF149">
    <property type="entry name" value="BIFUNCTIONAL UDP-N-ACETYLGLUCOSAMINE 2-EPIMERASE_N-ACETYLMANNOSAMINE KINASE"/>
    <property type="match status" value="1"/>
</dbReference>
<evidence type="ECO:0000313" key="2">
    <source>
        <dbReference type="EMBL" id="ANE41892.1"/>
    </source>
</evidence>
<name>A0A172T4N4_FERPE</name>
<proteinExistence type="inferred from homology"/>
<dbReference type="InterPro" id="IPR043129">
    <property type="entry name" value="ATPase_NBD"/>
</dbReference>
<dbReference type="InterPro" id="IPR000600">
    <property type="entry name" value="ROK"/>
</dbReference>
<dbReference type="PANTHER" id="PTHR18964">
    <property type="entry name" value="ROK (REPRESSOR, ORF, KINASE) FAMILY"/>
    <property type="match status" value="1"/>
</dbReference>
<dbReference type="Gene3D" id="3.30.420.40">
    <property type="match status" value="2"/>
</dbReference>
<evidence type="ECO:0000313" key="3">
    <source>
        <dbReference type="Proteomes" id="UP000077096"/>
    </source>
</evidence>
<sequence>MEKKIIAVDIGGTTVKGAVFSKNKIQKKVVKNTSRVDPLNTTIKIIEQLMENDKEISAIGIATAGRVNSLTGEILYATPNLKNWAGRNIKKELETLFGIPTYVINDAKAATLAEAYTRKVHSLVFLTIGTGLGGGVFIDGKLVNGTLWEAGEIGHTILYPNGRKCNCGKRGCAEQYISMKVLHRYAKIPLAERNQLLAGFINNEEKVLAAVEKLCGNLAMLIDKIFLIIDPEIVVVGGGFSELGEMALHILRNKLIEYSSKSLYHPTQVELSIFQNDAGLIGASLFAATQYEEVVYHG</sequence>
<dbReference type="PATRIC" id="fig|93466.3.peg.1685"/>
<organism evidence="2 3">
    <name type="scientific">Fervidobacterium pennivorans</name>
    <dbReference type="NCBI Taxonomy" id="93466"/>
    <lineage>
        <taxon>Bacteria</taxon>
        <taxon>Thermotogati</taxon>
        <taxon>Thermotogota</taxon>
        <taxon>Thermotogae</taxon>
        <taxon>Thermotogales</taxon>
        <taxon>Fervidobacteriaceae</taxon>
        <taxon>Fervidobacterium</taxon>
    </lineage>
</organism>
<dbReference type="KEGG" id="fng:JM64_07990"/>
<dbReference type="EMBL" id="CP011393">
    <property type="protein sequence ID" value="ANE41892.1"/>
    <property type="molecule type" value="Genomic_DNA"/>
</dbReference>
<comment type="similarity">
    <text evidence="1">Belongs to the ROK (NagC/XylR) family.</text>
</comment>
<accession>A0A172T4N4</accession>
<dbReference type="SUPFAM" id="SSF53067">
    <property type="entry name" value="Actin-like ATPase domain"/>
    <property type="match status" value="1"/>
</dbReference>
<protein>
    <submittedName>
        <fullName evidence="2">ROK family transcriptional regulator</fullName>
    </submittedName>
</protein>
<dbReference type="InterPro" id="IPR049874">
    <property type="entry name" value="ROK_cs"/>
</dbReference>
<dbReference type="Proteomes" id="UP000077096">
    <property type="component" value="Chromosome"/>
</dbReference>
<dbReference type="Pfam" id="PF00480">
    <property type="entry name" value="ROK"/>
    <property type="match status" value="1"/>
</dbReference>
<dbReference type="OrthoDB" id="9795247at2"/>
<dbReference type="PROSITE" id="PS01125">
    <property type="entry name" value="ROK"/>
    <property type="match status" value="1"/>
</dbReference>
<dbReference type="AlphaFoldDB" id="A0A172T4N4"/>
<gene>
    <name evidence="2" type="ORF">JM64_07990</name>
</gene>
<reference evidence="2 3" key="1">
    <citation type="submission" date="2014-08" db="EMBL/GenBank/DDBJ databases">
        <title>Fervidobacterium pennivorans DYC genome.</title>
        <authorList>
            <person name="Wushke S."/>
        </authorList>
    </citation>
    <scope>NUCLEOTIDE SEQUENCE [LARGE SCALE GENOMIC DNA]</scope>
    <source>
        <strain evidence="2 3">DYC</strain>
    </source>
</reference>